<evidence type="ECO:0000313" key="1">
    <source>
        <dbReference type="EMBL" id="OEJ13834.1"/>
    </source>
</evidence>
<dbReference type="InterPro" id="IPR010064">
    <property type="entry name" value="HK97-gp10_tail"/>
</dbReference>
<evidence type="ECO:0008006" key="3">
    <source>
        <dbReference type="Google" id="ProtNLM"/>
    </source>
</evidence>
<proteinExistence type="predicted"/>
<organism evidence="1 2">
    <name type="scientific">Brachyspira hampsonii</name>
    <dbReference type="NCBI Taxonomy" id="1287055"/>
    <lineage>
        <taxon>Bacteria</taxon>
        <taxon>Pseudomonadati</taxon>
        <taxon>Spirochaetota</taxon>
        <taxon>Spirochaetia</taxon>
        <taxon>Brachyspirales</taxon>
        <taxon>Brachyspiraceae</taxon>
        <taxon>Brachyspira</taxon>
    </lineage>
</organism>
<protein>
    <recommendedName>
        <fullName evidence="3">Bacteriophage-like family protein</fullName>
    </recommendedName>
</protein>
<comment type="caution">
    <text evidence="1">The sequence shown here is derived from an EMBL/GenBank/DDBJ whole genome shotgun (WGS) entry which is preliminary data.</text>
</comment>
<sequence>MSGVSRKTSISIKGLDEFRKTLEELGGDFKKAIKAGARKAGNEIAKEANAEAKSRGWSEDKYYDVKEKKSSKGSDTSVAIKVGTLEVRGGGVPQKNKIKWYKEKGDRYYVRFPEYGTIYQPPQPLLIPIFENKKPFIEEYIKQKLQQAIDKANKKK</sequence>
<reference evidence="1 2" key="1">
    <citation type="submission" date="2016-08" db="EMBL/GenBank/DDBJ databases">
        <title>Characterization and recognition of Brachyspira hampsonii sp. nov., a novel intestinal spirochete that is pathogenic to pigs.</title>
        <authorList>
            <person name="Mirajkar N."/>
            <person name="La T."/>
            <person name="Phillips N."/>
            <person name="Hampson D."/>
            <person name="Gebhart C."/>
        </authorList>
    </citation>
    <scope>NUCLEOTIDE SEQUENCE [LARGE SCALE GENOMIC DNA]</scope>
    <source>
        <strain evidence="1 2">P280/1</strain>
    </source>
</reference>
<gene>
    <name evidence="1" type="ORF">BFL38_03565</name>
</gene>
<dbReference type="NCBIfam" id="TIGR01725">
    <property type="entry name" value="phge_HK97_gp10"/>
    <property type="match status" value="1"/>
</dbReference>
<dbReference type="AlphaFoldDB" id="A0A1E5NCE4"/>
<dbReference type="EMBL" id="MDCO01000012">
    <property type="protein sequence ID" value="OEJ13834.1"/>
    <property type="molecule type" value="Genomic_DNA"/>
</dbReference>
<accession>A0A1E5NCE4</accession>
<evidence type="ECO:0000313" key="2">
    <source>
        <dbReference type="Proteomes" id="UP000095247"/>
    </source>
</evidence>
<dbReference type="Proteomes" id="UP000095247">
    <property type="component" value="Unassembled WGS sequence"/>
</dbReference>
<name>A0A1E5NCE4_9SPIR</name>
<dbReference type="RefSeq" id="WP_069727138.1">
    <property type="nucleotide sequence ID" value="NZ_MDCO01000012.1"/>
</dbReference>